<dbReference type="OrthoDB" id="433924at2759"/>
<protein>
    <submittedName>
        <fullName evidence="1">Uncharacterized protein</fullName>
    </submittedName>
</protein>
<keyword evidence="2" id="KW-1185">Reference proteome</keyword>
<evidence type="ECO:0000313" key="2">
    <source>
        <dbReference type="Proteomes" id="UP000439903"/>
    </source>
</evidence>
<name>A0A8H4A9Y1_GIGMA</name>
<accession>A0A8H4A9Y1</accession>
<dbReference type="AlphaFoldDB" id="A0A8H4A9Y1"/>
<dbReference type="EMBL" id="WTPW01000900">
    <property type="protein sequence ID" value="KAF0470659.1"/>
    <property type="molecule type" value="Genomic_DNA"/>
</dbReference>
<proteinExistence type="predicted"/>
<sequence length="133" mass="15503">MDEPSMTNEYKTFAYWAPGSSKNIDNSNINDEDIDSDISEIRVLKKIAQSNKRQQHGKKSVNSKSWSNENECKKMDIQVEYNSWDPYLERVNLKLFIVLKWINGQKTVHLADDAYSRCPQKNNITHVHLKESV</sequence>
<comment type="caution">
    <text evidence="1">The sequence shown here is derived from an EMBL/GenBank/DDBJ whole genome shotgun (WGS) entry which is preliminary data.</text>
</comment>
<organism evidence="1 2">
    <name type="scientific">Gigaspora margarita</name>
    <dbReference type="NCBI Taxonomy" id="4874"/>
    <lineage>
        <taxon>Eukaryota</taxon>
        <taxon>Fungi</taxon>
        <taxon>Fungi incertae sedis</taxon>
        <taxon>Mucoromycota</taxon>
        <taxon>Glomeromycotina</taxon>
        <taxon>Glomeromycetes</taxon>
        <taxon>Diversisporales</taxon>
        <taxon>Gigasporaceae</taxon>
        <taxon>Gigaspora</taxon>
    </lineage>
</organism>
<dbReference type="Proteomes" id="UP000439903">
    <property type="component" value="Unassembled WGS sequence"/>
</dbReference>
<dbReference type="Gene3D" id="2.40.50.40">
    <property type="match status" value="1"/>
</dbReference>
<gene>
    <name evidence="1" type="ORF">F8M41_025305</name>
</gene>
<evidence type="ECO:0000313" key="1">
    <source>
        <dbReference type="EMBL" id="KAF0470659.1"/>
    </source>
</evidence>
<reference evidence="1 2" key="1">
    <citation type="journal article" date="2019" name="Environ. Microbiol.">
        <title>At the nexus of three kingdoms: the genome of the mycorrhizal fungus Gigaspora margarita provides insights into plant, endobacterial and fungal interactions.</title>
        <authorList>
            <person name="Venice F."/>
            <person name="Ghignone S."/>
            <person name="Salvioli di Fossalunga A."/>
            <person name="Amselem J."/>
            <person name="Novero M."/>
            <person name="Xianan X."/>
            <person name="Sedzielewska Toro K."/>
            <person name="Morin E."/>
            <person name="Lipzen A."/>
            <person name="Grigoriev I.V."/>
            <person name="Henrissat B."/>
            <person name="Martin F.M."/>
            <person name="Bonfante P."/>
        </authorList>
    </citation>
    <scope>NUCLEOTIDE SEQUENCE [LARGE SCALE GENOMIC DNA]</scope>
    <source>
        <strain evidence="1 2">BEG34</strain>
    </source>
</reference>